<evidence type="ECO:0000256" key="2">
    <source>
        <dbReference type="ARBA" id="ARBA00008954"/>
    </source>
</evidence>
<dbReference type="PANTHER" id="PTHR43552">
    <property type="entry name" value="DIAMINOBUTYRATE--2-OXOGLUTARATE AMINOTRANSFERASE"/>
    <property type="match status" value="1"/>
</dbReference>
<evidence type="ECO:0000256" key="6">
    <source>
        <dbReference type="RuleBase" id="RU003560"/>
    </source>
</evidence>
<dbReference type="FunFam" id="3.40.640.10:FF:000004">
    <property type="entry name" value="Acetylornithine aminotransferase"/>
    <property type="match status" value="1"/>
</dbReference>
<evidence type="ECO:0000313" key="8">
    <source>
        <dbReference type="EMBL" id="TWU48325.1"/>
    </source>
</evidence>
<dbReference type="GO" id="GO:0045303">
    <property type="term" value="F:diaminobutyrate-2-oxoglutarate transaminase activity"/>
    <property type="evidence" value="ECO:0007669"/>
    <property type="project" value="UniProtKB-EC"/>
</dbReference>
<evidence type="ECO:0000256" key="1">
    <source>
        <dbReference type="ARBA" id="ARBA00001933"/>
    </source>
</evidence>
<dbReference type="PROSITE" id="PS00600">
    <property type="entry name" value="AA_TRANSFER_CLASS_3"/>
    <property type="match status" value="1"/>
</dbReference>
<proteinExistence type="inferred from homology"/>
<dbReference type="NCBIfam" id="TIGR02407">
    <property type="entry name" value="ectoine_ectB"/>
    <property type="match status" value="1"/>
</dbReference>
<protein>
    <recommendedName>
        <fullName evidence="7">Diaminobutyrate--2-oxoglutarate transaminase</fullName>
        <ecNumber evidence="7">2.6.1.76</ecNumber>
    </recommendedName>
    <alternativeName>
        <fullName evidence="7">DABA aminotransferase</fullName>
    </alternativeName>
</protein>
<keyword evidence="9" id="KW-1185">Reference proteome</keyword>
<dbReference type="OrthoDB" id="9816013at2"/>
<dbReference type="InterPro" id="IPR015422">
    <property type="entry name" value="PyrdxlP-dep_Trfase_small"/>
</dbReference>
<comment type="cofactor">
    <cofactor evidence="1 7">
        <name>pyridoxal 5'-phosphate</name>
        <dbReference type="ChEBI" id="CHEBI:597326"/>
    </cofactor>
</comment>
<dbReference type="Pfam" id="PF00202">
    <property type="entry name" value="Aminotran_3"/>
    <property type="match status" value="1"/>
</dbReference>
<dbReference type="Gene3D" id="3.90.1150.10">
    <property type="entry name" value="Aspartate Aminotransferase, domain 1"/>
    <property type="match status" value="1"/>
</dbReference>
<comment type="caution">
    <text evidence="8">The sequence shown here is derived from an EMBL/GenBank/DDBJ whole genome shotgun (WGS) entry which is preliminary data.</text>
</comment>
<dbReference type="PIRSF" id="PIRSF000521">
    <property type="entry name" value="Transaminase_4ab_Lys_Orn"/>
    <property type="match status" value="1"/>
</dbReference>
<comment type="similarity">
    <text evidence="2 6">Belongs to the class-III pyridoxal-phosphate-dependent aminotransferase family.</text>
</comment>
<dbReference type="NCBIfam" id="TIGR00709">
    <property type="entry name" value="dat"/>
    <property type="match status" value="1"/>
</dbReference>
<dbReference type="SUPFAM" id="SSF53383">
    <property type="entry name" value="PLP-dependent transferases"/>
    <property type="match status" value="1"/>
</dbReference>
<dbReference type="InterPro" id="IPR004637">
    <property type="entry name" value="Dat"/>
</dbReference>
<dbReference type="GO" id="GO:0047307">
    <property type="term" value="F:diaminobutyrate-pyruvate transaminase activity"/>
    <property type="evidence" value="ECO:0007669"/>
    <property type="project" value="InterPro"/>
</dbReference>
<keyword evidence="4 7" id="KW-0808">Transferase</keyword>
<keyword evidence="5 6" id="KW-0663">Pyridoxal phosphate</keyword>
<dbReference type="GO" id="GO:0019491">
    <property type="term" value="P:ectoine biosynthetic process"/>
    <property type="evidence" value="ECO:0007669"/>
    <property type="project" value="UniProtKB-UniPathway"/>
</dbReference>
<dbReference type="GO" id="GO:0030170">
    <property type="term" value="F:pyridoxal phosphate binding"/>
    <property type="evidence" value="ECO:0007669"/>
    <property type="project" value="InterPro"/>
</dbReference>
<sequence>MTNPIEHIESNVRGYSRLFPTVFDTAIGSQLFDANGKRFIDFFCGAGALNYGHNHPGAKQALLDYISRNGIQHSLDTVTTAKVNFLKSFERLILQPRNLDYLVQFTGPTGTNAVEAAIKLARKQTQRSHVIAFTNAYHGHSLGSLALTGNRYFHSEFYGARNNVTHLPFDGYMGDTDTSELFAKMLSDGSSGLPLPAAVILETVQGEGGINVASEAWLKRIAGICHKHQIMLIIDDIQVGNGRTGAFFSFEASGIKPDVVCLSKSIGGGLPMSLVLIRRDRDTWRPGEHTGTFRGNNLAFVAAAAVLQHWADPTFESQIQERSEIVQAWLAKVCDQHASLGFQRRGRGLIWGLDVQQGEFAGKVIRHCFANGLLIEGAGADDQVLKLLPALTIEVPLLIEGLQILGSAIDAAAAERPQAVVLDLSAGQASPAFMASFSAGATGQ</sequence>
<name>A0A5C6EIP4_9BACT</name>
<dbReference type="InterPro" id="IPR005814">
    <property type="entry name" value="Aminotrans_3"/>
</dbReference>
<dbReference type="EC" id="2.6.1.76" evidence="7"/>
<comment type="catalytic activity">
    <reaction evidence="7">
        <text>L-2,4-diaminobutanoate + 2-oxoglutarate = L-aspartate 4-semialdehyde + L-glutamate</text>
        <dbReference type="Rhea" id="RHEA:11160"/>
        <dbReference type="ChEBI" id="CHEBI:16810"/>
        <dbReference type="ChEBI" id="CHEBI:29985"/>
        <dbReference type="ChEBI" id="CHEBI:58761"/>
        <dbReference type="ChEBI" id="CHEBI:537519"/>
        <dbReference type="EC" id="2.6.1.76"/>
    </reaction>
</comment>
<reference evidence="8 9" key="1">
    <citation type="submission" date="2019-02" db="EMBL/GenBank/DDBJ databases">
        <title>Deep-cultivation of Planctomycetes and their phenomic and genomic characterization uncovers novel biology.</title>
        <authorList>
            <person name="Wiegand S."/>
            <person name="Jogler M."/>
            <person name="Boedeker C."/>
            <person name="Pinto D."/>
            <person name="Vollmers J."/>
            <person name="Rivas-Marin E."/>
            <person name="Kohn T."/>
            <person name="Peeters S.H."/>
            <person name="Heuer A."/>
            <person name="Rast P."/>
            <person name="Oberbeckmann S."/>
            <person name="Bunk B."/>
            <person name="Jeske O."/>
            <person name="Meyerdierks A."/>
            <person name="Storesund J.E."/>
            <person name="Kallscheuer N."/>
            <person name="Luecker S."/>
            <person name="Lage O.M."/>
            <person name="Pohl T."/>
            <person name="Merkel B.J."/>
            <person name="Hornburger P."/>
            <person name="Mueller R.-W."/>
            <person name="Bruemmer F."/>
            <person name="Labrenz M."/>
            <person name="Spormann A.M."/>
            <person name="Op Den Camp H."/>
            <person name="Overmann J."/>
            <person name="Amann R."/>
            <person name="Jetten M.S.M."/>
            <person name="Mascher T."/>
            <person name="Medema M.H."/>
            <person name="Devos D.P."/>
            <person name="Kaster A.-K."/>
            <person name="Ovreas L."/>
            <person name="Rohde M."/>
            <person name="Galperin M.Y."/>
            <person name="Jogler C."/>
        </authorList>
    </citation>
    <scope>NUCLEOTIDE SEQUENCE [LARGE SCALE GENOMIC DNA]</scope>
    <source>
        <strain evidence="8 9">Poly59</strain>
    </source>
</reference>
<evidence type="ECO:0000256" key="4">
    <source>
        <dbReference type="ARBA" id="ARBA00022679"/>
    </source>
</evidence>
<dbReference type="UniPathway" id="UPA00067">
    <property type="reaction ID" value="UER00121"/>
</dbReference>
<dbReference type="InterPro" id="IPR015421">
    <property type="entry name" value="PyrdxlP-dep_Trfase_major"/>
</dbReference>
<dbReference type="NCBIfam" id="NF006733">
    <property type="entry name" value="PRK09264.1"/>
    <property type="match status" value="1"/>
</dbReference>
<dbReference type="RefSeq" id="WP_146536916.1">
    <property type="nucleotide sequence ID" value="NZ_SJPX01000005.1"/>
</dbReference>
<evidence type="ECO:0000313" key="9">
    <source>
        <dbReference type="Proteomes" id="UP000317977"/>
    </source>
</evidence>
<dbReference type="EMBL" id="SJPX01000005">
    <property type="protein sequence ID" value="TWU48325.1"/>
    <property type="molecule type" value="Genomic_DNA"/>
</dbReference>
<dbReference type="InterPro" id="IPR012773">
    <property type="entry name" value="Ectoine_EctB"/>
</dbReference>
<dbReference type="InterPro" id="IPR015424">
    <property type="entry name" value="PyrdxlP-dep_Trfase"/>
</dbReference>
<comment type="pathway">
    <text evidence="7">Amine and polyamine biosynthesis; ectoine biosynthesis; L-ectoine from L-aspartate 4-semialdehyde: step 1/3.</text>
</comment>
<gene>
    <name evidence="8" type="primary">ectB</name>
    <name evidence="8" type="ORF">Poly59_51710</name>
</gene>
<accession>A0A5C6EIP4</accession>
<dbReference type="Proteomes" id="UP000317977">
    <property type="component" value="Unassembled WGS sequence"/>
</dbReference>
<dbReference type="PANTHER" id="PTHR43552:SF2">
    <property type="entry name" value="DIAMINOBUTYRATE--2-OXOGLUTARATE TRANSAMINASE"/>
    <property type="match status" value="1"/>
</dbReference>
<dbReference type="CDD" id="cd00610">
    <property type="entry name" value="OAT_like"/>
    <property type="match status" value="1"/>
</dbReference>
<dbReference type="InterPro" id="IPR049704">
    <property type="entry name" value="Aminotrans_3_PPA_site"/>
</dbReference>
<evidence type="ECO:0000256" key="3">
    <source>
        <dbReference type="ARBA" id="ARBA00022576"/>
    </source>
</evidence>
<dbReference type="Gene3D" id="3.40.640.10">
    <property type="entry name" value="Type I PLP-dependent aspartate aminotransferase-like (Major domain)"/>
    <property type="match status" value="1"/>
</dbReference>
<comment type="function">
    <text evidence="7">Catalyzes reversively the conversion of L-aspartate beta-semialdehyde (ASA) to L-2,4-diaminobutyrate (DABA) by transamination with L-glutamate.</text>
</comment>
<dbReference type="AlphaFoldDB" id="A0A5C6EIP4"/>
<evidence type="ECO:0000256" key="5">
    <source>
        <dbReference type="ARBA" id="ARBA00022898"/>
    </source>
</evidence>
<organism evidence="8 9">
    <name type="scientific">Rubripirellula reticaptiva</name>
    <dbReference type="NCBI Taxonomy" id="2528013"/>
    <lineage>
        <taxon>Bacteria</taxon>
        <taxon>Pseudomonadati</taxon>
        <taxon>Planctomycetota</taxon>
        <taxon>Planctomycetia</taxon>
        <taxon>Pirellulales</taxon>
        <taxon>Pirellulaceae</taxon>
        <taxon>Rubripirellula</taxon>
    </lineage>
</organism>
<evidence type="ECO:0000256" key="7">
    <source>
        <dbReference type="RuleBase" id="RU365034"/>
    </source>
</evidence>
<keyword evidence="3 7" id="KW-0032">Aminotransferase</keyword>